<comment type="subcellular location">
    <subcellularLocation>
        <location evidence="1">Nucleus</location>
    </subcellularLocation>
</comment>
<dbReference type="PANTHER" id="PTHR13408:SF0">
    <property type="entry name" value="DNA-DIRECTED RNA POLYMERASE III SUBUNIT RPC4"/>
    <property type="match status" value="1"/>
</dbReference>
<feature type="compositionally biased region" description="Acidic residues" evidence="5">
    <location>
        <begin position="155"/>
        <end position="165"/>
    </location>
</feature>
<feature type="region of interest" description="Disordered" evidence="5">
    <location>
        <begin position="262"/>
        <end position="307"/>
    </location>
</feature>
<evidence type="ECO:0000256" key="3">
    <source>
        <dbReference type="ARBA" id="ARBA00023163"/>
    </source>
</evidence>
<evidence type="ECO:0000313" key="6">
    <source>
        <dbReference type="EMBL" id="KAK7466489.1"/>
    </source>
</evidence>
<feature type="compositionally biased region" description="Polar residues" evidence="5">
    <location>
        <begin position="1"/>
        <end position="14"/>
    </location>
</feature>
<evidence type="ECO:0008006" key="8">
    <source>
        <dbReference type="Google" id="ProtNLM"/>
    </source>
</evidence>
<keyword evidence="7" id="KW-1185">Reference proteome</keyword>
<name>A0ABR1JUG1_9AGAR</name>
<feature type="region of interest" description="Disordered" evidence="5">
    <location>
        <begin position="189"/>
        <end position="225"/>
    </location>
</feature>
<feature type="compositionally biased region" description="Basic and acidic residues" evidence="5">
    <location>
        <begin position="65"/>
        <end position="79"/>
    </location>
</feature>
<feature type="compositionally biased region" description="Low complexity" evidence="5">
    <location>
        <begin position="263"/>
        <end position="274"/>
    </location>
</feature>
<evidence type="ECO:0000256" key="5">
    <source>
        <dbReference type="SAM" id="MobiDB-lite"/>
    </source>
</evidence>
<dbReference type="InterPro" id="IPR007811">
    <property type="entry name" value="RPC4"/>
</dbReference>
<organism evidence="6 7">
    <name type="scientific">Marasmiellus scandens</name>
    <dbReference type="NCBI Taxonomy" id="2682957"/>
    <lineage>
        <taxon>Eukaryota</taxon>
        <taxon>Fungi</taxon>
        <taxon>Dikarya</taxon>
        <taxon>Basidiomycota</taxon>
        <taxon>Agaricomycotina</taxon>
        <taxon>Agaricomycetes</taxon>
        <taxon>Agaricomycetidae</taxon>
        <taxon>Agaricales</taxon>
        <taxon>Marasmiineae</taxon>
        <taxon>Omphalotaceae</taxon>
        <taxon>Marasmiellus</taxon>
    </lineage>
</organism>
<keyword evidence="4" id="KW-0539">Nucleus</keyword>
<dbReference type="Pfam" id="PF05132">
    <property type="entry name" value="RNA_pol_Rpc4"/>
    <property type="match status" value="1"/>
</dbReference>
<protein>
    <recommendedName>
        <fullName evidence="8">DNA-directed RNA polymerase III subunit RPC4</fullName>
    </recommendedName>
</protein>
<dbReference type="Proteomes" id="UP001498398">
    <property type="component" value="Unassembled WGS sequence"/>
</dbReference>
<feature type="compositionally biased region" description="Basic and acidic residues" evidence="5">
    <location>
        <begin position="143"/>
        <end position="154"/>
    </location>
</feature>
<feature type="compositionally biased region" description="Basic and acidic residues" evidence="5">
    <location>
        <begin position="189"/>
        <end position="198"/>
    </location>
</feature>
<keyword evidence="3" id="KW-0804">Transcription</keyword>
<accession>A0ABR1JUG1</accession>
<feature type="compositionally biased region" description="Basic and acidic residues" evidence="5">
    <location>
        <begin position="46"/>
        <end position="56"/>
    </location>
</feature>
<feature type="region of interest" description="Disordered" evidence="5">
    <location>
        <begin position="1"/>
        <end position="165"/>
    </location>
</feature>
<reference evidence="6 7" key="1">
    <citation type="submission" date="2024-01" db="EMBL/GenBank/DDBJ databases">
        <title>A draft genome for the cacao thread blight pathogen Marasmiellus scandens.</title>
        <authorList>
            <person name="Baruah I.K."/>
            <person name="Leung J."/>
            <person name="Bukari Y."/>
            <person name="Amoako-Attah I."/>
            <person name="Meinhardt L.W."/>
            <person name="Bailey B.A."/>
            <person name="Cohen S.P."/>
        </authorList>
    </citation>
    <scope>NUCLEOTIDE SEQUENCE [LARGE SCALE GENOMIC DNA]</scope>
    <source>
        <strain evidence="6 7">GH-19</strain>
    </source>
</reference>
<evidence type="ECO:0000256" key="1">
    <source>
        <dbReference type="ARBA" id="ARBA00004123"/>
    </source>
</evidence>
<gene>
    <name evidence="6" type="ORF">VKT23_005211</name>
</gene>
<comment type="caution">
    <text evidence="6">The sequence shown here is derived from an EMBL/GenBank/DDBJ whole genome shotgun (WGS) entry which is preliminary data.</text>
</comment>
<sequence length="401" mass="43278">MSTPSENASGSSTPKAIPSLARKSQDTTRQGSQKLKFVPVNPVRRQKQEVKNEPPPERVPSSSSTHERGGSRGRGDGRGRGRGAPRPPVEMTASGPFALGPALAGNNARRSIPKSNFTIPTPSTSSKPELGAGLSNTPAPSIKTEDVKGKQKVADDDEVYSDQEDGVEIVDMERIRDMDWMAPESLKKERQIKVKKEEPDDTPGGGDINLSNAVDLSESEDEEELEDIIDDFNQQAELDAEPSLRQEKLYSFQFPAPFPILQSPSTSNSLPTSSAKKVTFATDTKSEPSSSTVPTEPSEKEPIPPPIDGIIGRLEVYRSGAVKMRLANGILLDVTAATQPSFLQHAVHVDMKEKSMSVLGEVNKRFTVAPDIDTLLAAMQTSENKPPILQGGEDLITMDAA</sequence>
<evidence type="ECO:0000256" key="4">
    <source>
        <dbReference type="ARBA" id="ARBA00023242"/>
    </source>
</evidence>
<keyword evidence="2" id="KW-0240">DNA-directed RNA polymerase</keyword>
<evidence type="ECO:0000313" key="7">
    <source>
        <dbReference type="Proteomes" id="UP001498398"/>
    </source>
</evidence>
<proteinExistence type="predicted"/>
<dbReference type="EMBL" id="JBANRG010000005">
    <property type="protein sequence ID" value="KAK7466489.1"/>
    <property type="molecule type" value="Genomic_DNA"/>
</dbReference>
<dbReference type="PANTHER" id="PTHR13408">
    <property type="entry name" value="DNA-DIRECTED RNA POLYMERASE III"/>
    <property type="match status" value="1"/>
</dbReference>
<evidence type="ECO:0000256" key="2">
    <source>
        <dbReference type="ARBA" id="ARBA00022478"/>
    </source>
</evidence>
<feature type="compositionally biased region" description="Low complexity" evidence="5">
    <location>
        <begin position="287"/>
        <end position="296"/>
    </location>
</feature>
<feature type="compositionally biased region" description="Polar residues" evidence="5">
    <location>
        <begin position="113"/>
        <end position="127"/>
    </location>
</feature>